<dbReference type="PANTHER" id="PTHR43316">
    <property type="entry name" value="HYDROLASE, HALOACID DELAHOGENASE-RELATED"/>
    <property type="match status" value="1"/>
</dbReference>
<keyword evidence="3" id="KW-1185">Reference proteome</keyword>
<dbReference type="PANTHER" id="PTHR43316:SF3">
    <property type="entry name" value="HALOACID DEHALOGENASE, TYPE II (AFU_ORTHOLOGUE AFUA_2G07750)-RELATED"/>
    <property type="match status" value="1"/>
</dbReference>
<proteinExistence type="predicted"/>
<dbReference type="EMBL" id="JACYWZ010000008">
    <property type="protein sequence ID" value="MBD8771664.1"/>
    <property type="molecule type" value="Genomic_DNA"/>
</dbReference>
<dbReference type="RefSeq" id="WP_192068970.1">
    <property type="nucleotide sequence ID" value="NZ_JACYWY010000003.1"/>
</dbReference>
<gene>
    <name evidence="2" type="ORF">IFT38_19165</name>
</gene>
<name>A0ABR9C2V1_9PSED</name>
<accession>A0ABR9C2V1</accession>
<protein>
    <submittedName>
        <fullName evidence="2">HAD family hydrolase</fullName>
    </submittedName>
</protein>
<dbReference type="GO" id="GO:0016787">
    <property type="term" value="F:hydrolase activity"/>
    <property type="evidence" value="ECO:0007669"/>
    <property type="project" value="UniProtKB-KW"/>
</dbReference>
<dbReference type="InterPro" id="IPR023214">
    <property type="entry name" value="HAD_sf"/>
</dbReference>
<dbReference type="Pfam" id="PF00702">
    <property type="entry name" value="Hydrolase"/>
    <property type="match status" value="1"/>
</dbReference>
<evidence type="ECO:0000313" key="2">
    <source>
        <dbReference type="EMBL" id="MBD8771664.1"/>
    </source>
</evidence>
<reference evidence="2 3" key="1">
    <citation type="journal article" date="2020" name="FEMS Microbiol. Ecol.">
        <title>Temporal dynamics of bacterial communities during seed development and maturation.</title>
        <authorList>
            <person name="Chesneau G."/>
            <person name="Torres-Cortes G."/>
            <person name="Briand M."/>
            <person name="Darrasse A."/>
            <person name="Preveaux A."/>
            <person name="Marais C."/>
            <person name="Jacques M.A."/>
            <person name="Shade A."/>
            <person name="Barret M."/>
        </authorList>
    </citation>
    <scope>NUCLEOTIDE SEQUENCE [LARGE SCALE GENOMIC DNA]</scope>
    <source>
        <strain evidence="2 3">CFBP13599</strain>
    </source>
</reference>
<organism evidence="2 3">
    <name type="scientific">Pseudomonas coleopterorum</name>
    <dbReference type="NCBI Taxonomy" id="1605838"/>
    <lineage>
        <taxon>Bacteria</taxon>
        <taxon>Pseudomonadati</taxon>
        <taxon>Pseudomonadota</taxon>
        <taxon>Gammaproteobacteria</taxon>
        <taxon>Pseudomonadales</taxon>
        <taxon>Pseudomonadaceae</taxon>
        <taxon>Pseudomonas</taxon>
    </lineage>
</organism>
<comment type="caution">
    <text evidence="2">The sequence shown here is derived from an EMBL/GenBank/DDBJ whole genome shotgun (WGS) entry which is preliminary data.</text>
</comment>
<dbReference type="InterPro" id="IPR036412">
    <property type="entry name" value="HAD-like_sf"/>
</dbReference>
<dbReference type="InterPro" id="IPR051540">
    <property type="entry name" value="S-2-haloacid_dehalogenase"/>
</dbReference>
<dbReference type="Gene3D" id="3.40.50.1000">
    <property type="entry name" value="HAD superfamily/HAD-like"/>
    <property type="match status" value="1"/>
</dbReference>
<dbReference type="SUPFAM" id="SSF56784">
    <property type="entry name" value="HAD-like"/>
    <property type="match status" value="1"/>
</dbReference>
<evidence type="ECO:0000256" key="1">
    <source>
        <dbReference type="ARBA" id="ARBA00022801"/>
    </source>
</evidence>
<evidence type="ECO:0000313" key="3">
    <source>
        <dbReference type="Proteomes" id="UP000620025"/>
    </source>
</evidence>
<keyword evidence="1 2" id="KW-0378">Hydrolase</keyword>
<sequence>MVSGVIFDAFGTVVRIGIRTSPYRELLKHGRRQGMSFDPAALHIAMTTNLSFLELASHLGISLSRSKRDELIQALDVELSSIAPFPDALVAIKQLNEAGLKVGICSNVASPYVPIVRGFFPDMDGYAFSCELGVMKPNPAMYRSICSQMAVEPGYSFDLEAGRIVMIGDSKRCDRDGPRTIGISGFHLGRTEHGQIRNLTQFAQIVINQ</sequence>
<dbReference type="Proteomes" id="UP000620025">
    <property type="component" value="Unassembled WGS sequence"/>
</dbReference>